<feature type="transmembrane region" description="Helical" evidence="6">
    <location>
        <begin position="6"/>
        <end position="26"/>
    </location>
</feature>
<gene>
    <name evidence="7" type="ORF">C1881_08815</name>
</gene>
<evidence type="ECO:0000256" key="3">
    <source>
        <dbReference type="ARBA" id="ARBA00022692"/>
    </source>
</evidence>
<feature type="transmembrane region" description="Helical" evidence="6">
    <location>
        <begin position="106"/>
        <end position="124"/>
    </location>
</feature>
<proteinExistence type="predicted"/>
<accession>A0A369L9K3</accession>
<organism evidence="7 8">
    <name type="scientific">Slackia isoflavoniconvertens</name>
    <dbReference type="NCBI Taxonomy" id="572010"/>
    <lineage>
        <taxon>Bacteria</taxon>
        <taxon>Bacillati</taxon>
        <taxon>Actinomycetota</taxon>
        <taxon>Coriobacteriia</taxon>
        <taxon>Eggerthellales</taxon>
        <taxon>Eggerthellaceae</taxon>
        <taxon>Slackia</taxon>
    </lineage>
</organism>
<feature type="transmembrane region" description="Helical" evidence="6">
    <location>
        <begin position="144"/>
        <end position="164"/>
    </location>
</feature>
<dbReference type="InterPro" id="IPR001123">
    <property type="entry name" value="LeuE-type"/>
</dbReference>
<name>A0A369L9K3_9ACTN</name>
<evidence type="ECO:0000256" key="5">
    <source>
        <dbReference type="ARBA" id="ARBA00023136"/>
    </source>
</evidence>
<evidence type="ECO:0000313" key="7">
    <source>
        <dbReference type="EMBL" id="RDB56010.1"/>
    </source>
</evidence>
<dbReference type="EMBL" id="PPTO01000016">
    <property type="protein sequence ID" value="RDB56010.1"/>
    <property type="molecule type" value="Genomic_DNA"/>
</dbReference>
<evidence type="ECO:0000256" key="2">
    <source>
        <dbReference type="ARBA" id="ARBA00022475"/>
    </source>
</evidence>
<sequence>MLPIFLQGLSLGLAFLAPIGMQNLFVINSALSHKLGRALATSLVVVFWDISLGVTCFLGAGALMDALPWLKKIMLGLGGILVIYIGIGLIRSEASLNGGKDVNQPFAKIIVAAFVVTWLNPQALIDGTMMLGAFRATLPAGGDLPFILGFTSASFIWFNGLAIASNALGTKINAHALTWINRVCGVVIICYGLKLLFDLAQLLFG</sequence>
<reference evidence="7 8" key="1">
    <citation type="journal article" date="2018" name="Elife">
        <title>Discovery and characterization of a prevalent human gut bacterial enzyme sufficient for the inactivation of a family of plant toxins.</title>
        <authorList>
            <person name="Koppel N."/>
            <person name="Bisanz J.E."/>
            <person name="Pandelia M.E."/>
            <person name="Turnbaugh P.J."/>
            <person name="Balskus E.P."/>
        </authorList>
    </citation>
    <scope>NUCLEOTIDE SEQUENCE [LARGE SCALE GENOMIC DNA]</scope>
    <source>
        <strain evidence="7 8">OB21 GAM31</strain>
    </source>
</reference>
<keyword evidence="4 6" id="KW-1133">Transmembrane helix</keyword>
<feature type="transmembrane region" description="Helical" evidence="6">
    <location>
        <begin position="176"/>
        <end position="197"/>
    </location>
</feature>
<dbReference type="RefSeq" id="WP_114616169.1">
    <property type="nucleotide sequence ID" value="NZ_PPTO01000016.1"/>
</dbReference>
<dbReference type="PANTHER" id="PTHR30086:SF20">
    <property type="entry name" value="ARGININE EXPORTER PROTEIN ARGO-RELATED"/>
    <property type="match status" value="1"/>
</dbReference>
<evidence type="ECO:0000256" key="1">
    <source>
        <dbReference type="ARBA" id="ARBA00004651"/>
    </source>
</evidence>
<evidence type="ECO:0000256" key="4">
    <source>
        <dbReference type="ARBA" id="ARBA00022989"/>
    </source>
</evidence>
<keyword evidence="5 6" id="KW-0472">Membrane</keyword>
<dbReference type="GO" id="GO:0005886">
    <property type="term" value="C:plasma membrane"/>
    <property type="evidence" value="ECO:0007669"/>
    <property type="project" value="UniProtKB-SubCell"/>
</dbReference>
<comment type="caution">
    <text evidence="7">The sequence shown here is derived from an EMBL/GenBank/DDBJ whole genome shotgun (WGS) entry which is preliminary data.</text>
</comment>
<keyword evidence="3 6" id="KW-0812">Transmembrane</keyword>
<evidence type="ECO:0000313" key="8">
    <source>
        <dbReference type="Proteomes" id="UP000253975"/>
    </source>
</evidence>
<protein>
    <submittedName>
        <fullName evidence="7">L-lysine permease</fullName>
    </submittedName>
</protein>
<keyword evidence="2" id="KW-1003">Cell membrane</keyword>
<dbReference type="Pfam" id="PF01810">
    <property type="entry name" value="LysE"/>
    <property type="match status" value="1"/>
</dbReference>
<dbReference type="AlphaFoldDB" id="A0A369L9K3"/>
<evidence type="ECO:0000256" key="6">
    <source>
        <dbReference type="SAM" id="Phobius"/>
    </source>
</evidence>
<comment type="subcellular location">
    <subcellularLocation>
        <location evidence="1">Cell membrane</location>
        <topology evidence="1">Multi-pass membrane protein</topology>
    </subcellularLocation>
</comment>
<feature type="transmembrane region" description="Helical" evidence="6">
    <location>
        <begin position="73"/>
        <end position="94"/>
    </location>
</feature>
<dbReference type="Proteomes" id="UP000253975">
    <property type="component" value="Unassembled WGS sequence"/>
</dbReference>
<feature type="transmembrane region" description="Helical" evidence="6">
    <location>
        <begin position="38"/>
        <end position="61"/>
    </location>
</feature>
<dbReference type="GO" id="GO:0015171">
    <property type="term" value="F:amino acid transmembrane transporter activity"/>
    <property type="evidence" value="ECO:0007669"/>
    <property type="project" value="TreeGrafter"/>
</dbReference>
<dbReference type="PANTHER" id="PTHR30086">
    <property type="entry name" value="ARGININE EXPORTER PROTEIN ARGO"/>
    <property type="match status" value="1"/>
</dbReference>